<evidence type="ECO:0000313" key="2">
    <source>
        <dbReference type="EMBL" id="CEM30975.1"/>
    </source>
</evidence>
<protein>
    <submittedName>
        <fullName evidence="2">Uncharacterized protein</fullName>
    </submittedName>
</protein>
<evidence type="ECO:0000256" key="1">
    <source>
        <dbReference type="SAM" id="MobiDB-lite"/>
    </source>
</evidence>
<feature type="compositionally biased region" description="Polar residues" evidence="1">
    <location>
        <begin position="52"/>
        <end position="61"/>
    </location>
</feature>
<dbReference type="VEuPathDB" id="CryptoDB:Cvel_22428"/>
<sequence length="77" mass="8416">MEEQHGEAVHETDPIEEVLDVQAAHAVIHPIPKGHGQDLQMIDGTLQQEMSTNYEGPTATTGVLEPLTPLNTEMNTE</sequence>
<gene>
    <name evidence="2" type="ORF">Cvel_22428</name>
</gene>
<dbReference type="AlphaFoldDB" id="A0A0G4GLG4"/>
<proteinExistence type="predicted"/>
<accession>A0A0G4GLG4</accession>
<dbReference type="EMBL" id="CDMZ01001329">
    <property type="protein sequence ID" value="CEM30975.1"/>
    <property type="molecule type" value="Genomic_DNA"/>
</dbReference>
<reference evidence="2" key="1">
    <citation type="submission" date="2014-11" db="EMBL/GenBank/DDBJ databases">
        <authorList>
            <person name="Otto D Thomas"/>
            <person name="Naeem Raeece"/>
        </authorList>
    </citation>
    <scope>NUCLEOTIDE SEQUENCE</scope>
</reference>
<feature type="region of interest" description="Disordered" evidence="1">
    <location>
        <begin position="52"/>
        <end position="77"/>
    </location>
</feature>
<organism evidence="2">
    <name type="scientific">Chromera velia CCMP2878</name>
    <dbReference type="NCBI Taxonomy" id="1169474"/>
    <lineage>
        <taxon>Eukaryota</taxon>
        <taxon>Sar</taxon>
        <taxon>Alveolata</taxon>
        <taxon>Colpodellida</taxon>
        <taxon>Chromeraceae</taxon>
        <taxon>Chromera</taxon>
    </lineage>
</organism>
<name>A0A0G4GLG4_9ALVE</name>